<keyword evidence="2 6" id="KW-0812">Transmembrane</keyword>
<feature type="region of interest" description="Disordered" evidence="5">
    <location>
        <begin position="1"/>
        <end position="20"/>
    </location>
</feature>
<feature type="transmembrane region" description="Helical" evidence="6">
    <location>
        <begin position="174"/>
        <end position="196"/>
    </location>
</feature>
<dbReference type="InterPro" id="IPR007237">
    <property type="entry name" value="CD20-like"/>
</dbReference>
<protein>
    <submittedName>
        <fullName evidence="8">Tetraspanin</fullName>
    </submittedName>
</protein>
<evidence type="ECO:0000256" key="4">
    <source>
        <dbReference type="ARBA" id="ARBA00023136"/>
    </source>
</evidence>
<accession>A0A0K0F9U8</accession>
<sequence length="240" mass="26848">MSGKHRYRGNEYGERNNNHHQQESADFSKIDNIIKVLSKCHVVVGLICLVLSALADYLSSTVQTLRFYGLQEVCSFYFVLLGIVGIVGAASRRRGIIIAFMIMSLHAILIFCPAIIITASFDIHFYQHECWGVCDWHLLTTNIGQDSKCQILCGASVDYQKRSTMTRLGTDYKLMAGLITAAIIELLLTIASALVCSQDIFKGHCNILSSSLEETKSDNNLVELIPLKKLTMSKFKIYNE</sequence>
<keyword evidence="7" id="KW-1185">Reference proteome</keyword>
<evidence type="ECO:0000256" key="2">
    <source>
        <dbReference type="ARBA" id="ARBA00022692"/>
    </source>
</evidence>
<evidence type="ECO:0000256" key="5">
    <source>
        <dbReference type="SAM" id="MobiDB-lite"/>
    </source>
</evidence>
<dbReference type="Proteomes" id="UP000035680">
    <property type="component" value="Unassembled WGS sequence"/>
</dbReference>
<dbReference type="WBParaSite" id="SVE_0560000.1">
    <property type="protein sequence ID" value="SVE_0560000.1"/>
    <property type="gene ID" value="SVE_0560000"/>
</dbReference>
<keyword evidence="4 6" id="KW-0472">Membrane</keyword>
<dbReference type="Pfam" id="PF04103">
    <property type="entry name" value="CD20"/>
    <property type="match status" value="1"/>
</dbReference>
<evidence type="ECO:0000256" key="6">
    <source>
        <dbReference type="SAM" id="Phobius"/>
    </source>
</evidence>
<evidence type="ECO:0000313" key="7">
    <source>
        <dbReference type="Proteomes" id="UP000035680"/>
    </source>
</evidence>
<evidence type="ECO:0000256" key="1">
    <source>
        <dbReference type="ARBA" id="ARBA00004141"/>
    </source>
</evidence>
<comment type="subcellular location">
    <subcellularLocation>
        <location evidence="1">Membrane</location>
        <topology evidence="1">Multi-pass membrane protein</topology>
    </subcellularLocation>
</comment>
<keyword evidence="3 6" id="KW-1133">Transmembrane helix</keyword>
<dbReference type="GO" id="GO:0016020">
    <property type="term" value="C:membrane"/>
    <property type="evidence" value="ECO:0007669"/>
    <property type="project" value="UniProtKB-SubCell"/>
</dbReference>
<feature type="compositionally biased region" description="Basic and acidic residues" evidence="5">
    <location>
        <begin position="8"/>
        <end position="20"/>
    </location>
</feature>
<proteinExistence type="predicted"/>
<feature type="transmembrane region" description="Helical" evidence="6">
    <location>
        <begin position="36"/>
        <end position="55"/>
    </location>
</feature>
<dbReference type="AlphaFoldDB" id="A0A0K0F9U8"/>
<reference evidence="8" key="2">
    <citation type="submission" date="2015-08" db="UniProtKB">
        <authorList>
            <consortium name="WormBaseParasite"/>
        </authorList>
    </citation>
    <scope>IDENTIFICATION</scope>
</reference>
<organism evidence="7 8">
    <name type="scientific">Strongyloides venezuelensis</name>
    <name type="common">Threadworm</name>
    <dbReference type="NCBI Taxonomy" id="75913"/>
    <lineage>
        <taxon>Eukaryota</taxon>
        <taxon>Metazoa</taxon>
        <taxon>Ecdysozoa</taxon>
        <taxon>Nematoda</taxon>
        <taxon>Chromadorea</taxon>
        <taxon>Rhabditida</taxon>
        <taxon>Tylenchina</taxon>
        <taxon>Panagrolaimomorpha</taxon>
        <taxon>Strongyloidoidea</taxon>
        <taxon>Strongyloididae</taxon>
        <taxon>Strongyloides</taxon>
    </lineage>
</organism>
<reference evidence="7" key="1">
    <citation type="submission" date="2014-07" db="EMBL/GenBank/DDBJ databases">
        <authorList>
            <person name="Martin A.A"/>
            <person name="De Silva N."/>
        </authorList>
    </citation>
    <scope>NUCLEOTIDE SEQUENCE</scope>
</reference>
<feature type="transmembrane region" description="Helical" evidence="6">
    <location>
        <begin position="67"/>
        <end position="89"/>
    </location>
</feature>
<evidence type="ECO:0000313" key="8">
    <source>
        <dbReference type="WBParaSite" id="SVE_0560000.1"/>
    </source>
</evidence>
<evidence type="ECO:0000256" key="3">
    <source>
        <dbReference type="ARBA" id="ARBA00022989"/>
    </source>
</evidence>
<name>A0A0K0F9U8_STRVS</name>
<dbReference type="STRING" id="75913.A0A0K0F9U8"/>
<feature type="transmembrane region" description="Helical" evidence="6">
    <location>
        <begin position="96"/>
        <end position="117"/>
    </location>
</feature>